<protein>
    <submittedName>
        <fullName evidence="3">Uncharacterized protein</fullName>
    </submittedName>
</protein>
<name>A0A067PKK2_9AGAM</name>
<reference evidence="4" key="1">
    <citation type="journal article" date="2014" name="Proc. Natl. Acad. Sci. U.S.A.">
        <title>Extensive sampling of basidiomycete genomes demonstrates inadequacy of the white-rot/brown-rot paradigm for wood decay fungi.</title>
        <authorList>
            <person name="Riley R."/>
            <person name="Salamov A.A."/>
            <person name="Brown D.W."/>
            <person name="Nagy L.G."/>
            <person name="Floudas D."/>
            <person name="Held B.W."/>
            <person name="Levasseur A."/>
            <person name="Lombard V."/>
            <person name="Morin E."/>
            <person name="Otillar R."/>
            <person name="Lindquist E.A."/>
            <person name="Sun H."/>
            <person name="LaButti K.M."/>
            <person name="Schmutz J."/>
            <person name="Jabbour D."/>
            <person name="Luo H."/>
            <person name="Baker S.E."/>
            <person name="Pisabarro A.G."/>
            <person name="Walton J.D."/>
            <person name="Blanchette R.A."/>
            <person name="Henrissat B."/>
            <person name="Martin F."/>
            <person name="Cullen D."/>
            <person name="Hibbett D.S."/>
            <person name="Grigoriev I.V."/>
        </authorList>
    </citation>
    <scope>NUCLEOTIDE SEQUENCE [LARGE SCALE GENOMIC DNA]</scope>
    <source>
        <strain evidence="4">MUCL 33604</strain>
    </source>
</reference>
<evidence type="ECO:0000256" key="2">
    <source>
        <dbReference type="SAM" id="Phobius"/>
    </source>
</evidence>
<accession>A0A067PKK2</accession>
<dbReference type="STRING" id="933084.A0A067PKK2"/>
<keyword evidence="4" id="KW-1185">Reference proteome</keyword>
<keyword evidence="2" id="KW-1133">Transmembrane helix</keyword>
<dbReference type="EMBL" id="KL197747">
    <property type="protein sequence ID" value="KDQ51537.1"/>
    <property type="molecule type" value="Genomic_DNA"/>
</dbReference>
<keyword evidence="2" id="KW-0812">Transmembrane</keyword>
<dbReference type="Proteomes" id="UP000027265">
    <property type="component" value="Unassembled WGS sequence"/>
</dbReference>
<dbReference type="HOGENOM" id="CLU_847481_0_0_1"/>
<feature type="transmembrane region" description="Helical" evidence="2">
    <location>
        <begin position="202"/>
        <end position="230"/>
    </location>
</feature>
<gene>
    <name evidence="3" type="ORF">JAAARDRAFT_62420</name>
</gene>
<evidence type="ECO:0000313" key="3">
    <source>
        <dbReference type="EMBL" id="KDQ51537.1"/>
    </source>
</evidence>
<dbReference type="InParanoid" id="A0A067PKK2"/>
<feature type="region of interest" description="Disordered" evidence="1">
    <location>
        <begin position="309"/>
        <end position="328"/>
    </location>
</feature>
<dbReference type="AlphaFoldDB" id="A0A067PKK2"/>
<evidence type="ECO:0000256" key="1">
    <source>
        <dbReference type="SAM" id="MobiDB-lite"/>
    </source>
</evidence>
<dbReference type="OrthoDB" id="3166422at2759"/>
<evidence type="ECO:0000313" key="4">
    <source>
        <dbReference type="Proteomes" id="UP000027265"/>
    </source>
</evidence>
<keyword evidence="2" id="KW-0472">Membrane</keyword>
<sequence length="328" mass="36704">MPLLSIERALDFRATTFPLNDDQTQRAIQLYHDLKDGGPSAYPILAWHIARVMTIIEESRDIALYGTMDSRLYRDVAIPKPTRTVQVMDLLLMFFLFGAHRMYRRRLQAAAPKKNVHQFEFQKLMRSFLLEWAGQANVAFLAIPNINGLQKTASLASSLFSLTSIAAGVHHVWQHRGKDAVQREESAQYMKHMDSVSEEHGLTVLSCFLALPIVCLLWSILCFTVAVSALCFQSSGRVAQSLLGTGLGILGMFVAWTLVVFWRIWKDKPTAEIGKDLNNEDMGWREGFPAKFGRWKMKVKGWIPAVTGRSAAEPVEKSSDAGSGSLSA</sequence>
<organism evidence="3 4">
    <name type="scientific">Jaapia argillacea MUCL 33604</name>
    <dbReference type="NCBI Taxonomy" id="933084"/>
    <lineage>
        <taxon>Eukaryota</taxon>
        <taxon>Fungi</taxon>
        <taxon>Dikarya</taxon>
        <taxon>Basidiomycota</taxon>
        <taxon>Agaricomycotina</taxon>
        <taxon>Agaricomycetes</taxon>
        <taxon>Agaricomycetidae</taxon>
        <taxon>Jaapiales</taxon>
        <taxon>Jaapiaceae</taxon>
        <taxon>Jaapia</taxon>
    </lineage>
</organism>
<proteinExistence type="predicted"/>
<feature type="transmembrane region" description="Helical" evidence="2">
    <location>
        <begin position="242"/>
        <end position="265"/>
    </location>
</feature>